<evidence type="ECO:0000256" key="5">
    <source>
        <dbReference type="SAM" id="Phobius"/>
    </source>
</evidence>
<dbReference type="OrthoDB" id="5516290at2"/>
<evidence type="ECO:0000313" key="6">
    <source>
        <dbReference type="EMBL" id="TDP86581.1"/>
    </source>
</evidence>
<gene>
    <name evidence="6" type="ORF">EDD54_0460</name>
</gene>
<evidence type="ECO:0000256" key="2">
    <source>
        <dbReference type="ARBA" id="ARBA00022692"/>
    </source>
</evidence>
<dbReference type="AlphaFoldDB" id="A0A4R6RJ04"/>
<comment type="caution">
    <text evidence="6">The sequence shown here is derived from an EMBL/GenBank/DDBJ whole genome shotgun (WGS) entry which is preliminary data.</text>
</comment>
<dbReference type="InterPro" id="IPR023352">
    <property type="entry name" value="MAPEG-like_dom_sf"/>
</dbReference>
<dbReference type="EMBL" id="SNXY01000006">
    <property type="protein sequence ID" value="TDP86581.1"/>
    <property type="molecule type" value="Genomic_DNA"/>
</dbReference>
<evidence type="ECO:0000313" key="7">
    <source>
        <dbReference type="Proteomes" id="UP000294547"/>
    </source>
</evidence>
<feature type="transmembrane region" description="Helical" evidence="5">
    <location>
        <begin position="117"/>
        <end position="143"/>
    </location>
</feature>
<keyword evidence="4 5" id="KW-0472">Membrane</keyword>
<dbReference type="InterPro" id="IPR001129">
    <property type="entry name" value="Membr-assoc_MAPEG"/>
</dbReference>
<evidence type="ECO:0008006" key="8">
    <source>
        <dbReference type="Google" id="ProtNLM"/>
    </source>
</evidence>
<dbReference type="RefSeq" id="WP_126536960.1">
    <property type="nucleotide sequence ID" value="NZ_BSPM01000008.1"/>
</dbReference>
<evidence type="ECO:0000256" key="4">
    <source>
        <dbReference type="ARBA" id="ARBA00023136"/>
    </source>
</evidence>
<keyword evidence="3 5" id="KW-1133">Transmembrane helix</keyword>
<organism evidence="6 7">
    <name type="scientific">Oharaeibacter diazotrophicus</name>
    <dbReference type="NCBI Taxonomy" id="1920512"/>
    <lineage>
        <taxon>Bacteria</taxon>
        <taxon>Pseudomonadati</taxon>
        <taxon>Pseudomonadota</taxon>
        <taxon>Alphaproteobacteria</taxon>
        <taxon>Hyphomicrobiales</taxon>
        <taxon>Pleomorphomonadaceae</taxon>
        <taxon>Oharaeibacter</taxon>
    </lineage>
</organism>
<protein>
    <recommendedName>
        <fullName evidence="8">MAPEG family protein</fullName>
    </recommendedName>
</protein>
<dbReference type="SUPFAM" id="SSF161084">
    <property type="entry name" value="MAPEG domain-like"/>
    <property type="match status" value="1"/>
</dbReference>
<evidence type="ECO:0000256" key="3">
    <source>
        <dbReference type="ARBA" id="ARBA00022989"/>
    </source>
</evidence>
<name>A0A4R6RJ04_9HYPH</name>
<dbReference type="GO" id="GO:0016020">
    <property type="term" value="C:membrane"/>
    <property type="evidence" value="ECO:0007669"/>
    <property type="project" value="UniProtKB-SubCell"/>
</dbReference>
<keyword evidence="7" id="KW-1185">Reference proteome</keyword>
<sequence>MPAAETAVVLALLAQVLFTIAVMLRAGRARVHAFLGGKVTGDVALGQHEHWPAEVRKFTNNMNNQFETPTLFYALVLLALVIHAAGPAFALLAWAYVGTRVVHAAIHTGSNRIRPRFRAFAAGVACLGAMAVVLTVAVLAPAIG</sequence>
<dbReference type="Pfam" id="PF01124">
    <property type="entry name" value="MAPEG"/>
    <property type="match status" value="1"/>
</dbReference>
<keyword evidence="2 5" id="KW-0812">Transmembrane</keyword>
<dbReference type="Proteomes" id="UP000294547">
    <property type="component" value="Unassembled WGS sequence"/>
</dbReference>
<proteinExistence type="predicted"/>
<accession>A0A4R6RJ04</accession>
<feature type="transmembrane region" description="Helical" evidence="5">
    <location>
        <begin position="71"/>
        <end position="97"/>
    </location>
</feature>
<evidence type="ECO:0000256" key="1">
    <source>
        <dbReference type="ARBA" id="ARBA00004370"/>
    </source>
</evidence>
<dbReference type="Gene3D" id="1.20.120.550">
    <property type="entry name" value="Membrane associated eicosanoid/glutathione metabolism-like domain"/>
    <property type="match status" value="1"/>
</dbReference>
<comment type="subcellular location">
    <subcellularLocation>
        <location evidence="1">Membrane</location>
    </subcellularLocation>
</comment>
<reference evidence="6 7" key="1">
    <citation type="submission" date="2019-03" db="EMBL/GenBank/DDBJ databases">
        <title>Genomic Encyclopedia of Type Strains, Phase IV (KMG-IV): sequencing the most valuable type-strain genomes for metagenomic binning, comparative biology and taxonomic classification.</title>
        <authorList>
            <person name="Goeker M."/>
        </authorList>
    </citation>
    <scope>NUCLEOTIDE SEQUENCE [LARGE SCALE GENOMIC DNA]</scope>
    <source>
        <strain evidence="6 7">DSM 102969</strain>
    </source>
</reference>